<comment type="caution">
    <text evidence="1">The sequence shown here is derived from an EMBL/GenBank/DDBJ whole genome shotgun (WGS) entry which is preliminary data.</text>
</comment>
<dbReference type="Proteomes" id="UP001205740">
    <property type="component" value="Unassembled WGS sequence"/>
</dbReference>
<evidence type="ECO:0000313" key="1">
    <source>
        <dbReference type="EMBL" id="MCP2160586.1"/>
    </source>
</evidence>
<organism evidence="1 2">
    <name type="scientific">Williamsia serinedens</name>
    <dbReference type="NCBI Taxonomy" id="391736"/>
    <lineage>
        <taxon>Bacteria</taxon>
        <taxon>Bacillati</taxon>
        <taxon>Actinomycetota</taxon>
        <taxon>Actinomycetes</taxon>
        <taxon>Mycobacteriales</taxon>
        <taxon>Nocardiaceae</taxon>
        <taxon>Williamsia</taxon>
    </lineage>
</organism>
<reference evidence="1 2" key="1">
    <citation type="submission" date="2022-06" db="EMBL/GenBank/DDBJ databases">
        <title>Genomic Encyclopedia of Archaeal and Bacterial Type Strains, Phase II (KMG-II): from individual species to whole genera.</title>
        <authorList>
            <person name="Goeker M."/>
        </authorList>
    </citation>
    <scope>NUCLEOTIDE SEQUENCE [LARGE SCALE GENOMIC DNA]</scope>
    <source>
        <strain evidence="1 2">DSM 45037</strain>
    </source>
</reference>
<keyword evidence="2" id="KW-1185">Reference proteome</keyword>
<gene>
    <name evidence="1" type="ORF">LX12_001773</name>
</gene>
<name>A0ABT1H064_9NOCA</name>
<dbReference type="EMBL" id="JAMTCG010000003">
    <property type="protein sequence ID" value="MCP2160586.1"/>
    <property type="molecule type" value="Genomic_DNA"/>
</dbReference>
<accession>A0ABT1H064</accession>
<proteinExistence type="predicted"/>
<evidence type="ECO:0000313" key="2">
    <source>
        <dbReference type="Proteomes" id="UP001205740"/>
    </source>
</evidence>
<sequence>MVSDSLLLVLWVMVAALAVIHSPRDRPGIVWCRHCADRPVSGPRGLCAVCGARPMPIGDNGIEELGF</sequence>
<protein>
    <submittedName>
        <fullName evidence="1">Uncharacterized protein</fullName>
    </submittedName>
</protein>